<comment type="caution">
    <text evidence="7">The sequence shown here is derived from an EMBL/GenBank/DDBJ whole genome shotgun (WGS) entry which is preliminary data.</text>
</comment>
<keyword evidence="8" id="KW-1185">Reference proteome</keyword>
<proteinExistence type="predicted"/>
<comment type="pathway">
    <text evidence="5">Pheromone biosynthesis.</text>
</comment>
<evidence type="ECO:0000256" key="5">
    <source>
        <dbReference type="ARBA" id="ARBA00033740"/>
    </source>
</evidence>
<dbReference type="EMBL" id="CAJVCH010084674">
    <property type="protein sequence ID" value="CAG7721946.1"/>
    <property type="molecule type" value="Genomic_DNA"/>
</dbReference>
<evidence type="ECO:0000256" key="4">
    <source>
        <dbReference type="ARBA" id="ARBA00022842"/>
    </source>
</evidence>
<comment type="cofactor">
    <cofactor evidence="1">
        <name>Mg(2+)</name>
        <dbReference type="ChEBI" id="CHEBI:18420"/>
    </cofactor>
</comment>
<dbReference type="Proteomes" id="UP000708208">
    <property type="component" value="Unassembled WGS sequence"/>
</dbReference>
<dbReference type="GO" id="GO:0004161">
    <property type="term" value="F:dimethylallyltranstransferase activity"/>
    <property type="evidence" value="ECO:0007669"/>
    <property type="project" value="TreeGrafter"/>
</dbReference>
<dbReference type="GO" id="GO:0005737">
    <property type="term" value="C:cytoplasm"/>
    <property type="evidence" value="ECO:0007669"/>
    <property type="project" value="TreeGrafter"/>
</dbReference>
<evidence type="ECO:0000256" key="3">
    <source>
        <dbReference type="ARBA" id="ARBA00022723"/>
    </source>
</evidence>
<accession>A0A8J2JKY5</accession>
<dbReference type="AlphaFoldDB" id="A0A8J2JKY5"/>
<organism evidence="7 8">
    <name type="scientific">Allacma fusca</name>
    <dbReference type="NCBI Taxonomy" id="39272"/>
    <lineage>
        <taxon>Eukaryota</taxon>
        <taxon>Metazoa</taxon>
        <taxon>Ecdysozoa</taxon>
        <taxon>Arthropoda</taxon>
        <taxon>Hexapoda</taxon>
        <taxon>Collembola</taxon>
        <taxon>Symphypleona</taxon>
        <taxon>Sminthuridae</taxon>
        <taxon>Allacma</taxon>
    </lineage>
</organism>
<dbReference type="GO" id="GO:0045337">
    <property type="term" value="P:farnesyl diphosphate biosynthetic process"/>
    <property type="evidence" value="ECO:0007669"/>
    <property type="project" value="TreeGrafter"/>
</dbReference>
<dbReference type="PANTHER" id="PTHR11525">
    <property type="entry name" value="FARNESYL-PYROPHOSPHATE SYNTHETASE"/>
    <property type="match status" value="1"/>
</dbReference>
<reference evidence="7" key="1">
    <citation type="submission" date="2021-06" db="EMBL/GenBank/DDBJ databases">
        <authorList>
            <person name="Hodson N. C."/>
            <person name="Mongue J. A."/>
            <person name="Jaron S. K."/>
        </authorList>
    </citation>
    <scope>NUCLEOTIDE SEQUENCE</scope>
</reference>
<dbReference type="GO" id="GO:0046872">
    <property type="term" value="F:metal ion binding"/>
    <property type="evidence" value="ECO:0007669"/>
    <property type="project" value="UniProtKB-KW"/>
</dbReference>
<name>A0A8J2JKY5_9HEXA</name>
<evidence type="ECO:0000256" key="6">
    <source>
        <dbReference type="ARBA" id="ARBA00034546"/>
    </source>
</evidence>
<keyword evidence="3" id="KW-0479">Metal-binding</keyword>
<keyword evidence="2" id="KW-0808">Transferase</keyword>
<dbReference type="OrthoDB" id="10257492at2759"/>
<evidence type="ECO:0000313" key="8">
    <source>
        <dbReference type="Proteomes" id="UP000708208"/>
    </source>
</evidence>
<gene>
    <name evidence="7" type="ORF">AFUS01_LOCUS11131</name>
</gene>
<sequence length="341" mass="39097">MELSKEDVAEFNATFEDILNVLRDDPGVKNTPGGFQWLEELLRYNVLDGKKLRARLFLAASFELAPEQSLQERKMVLIMGWLMEMIQAECLICDDIMDNATHRRGRTCWHLLPHIGMSATNDFLAIDKCVFLIIKKYFRDQSYYADLVDLFNESIFIGTLGQNLDFRMESQKLQFCTKEVYEKIIAAKACHYGFYLPVAVAMLMACEKRKTVDAMIQDILMDIGMYFSIQDDFLDAFGESTNIGKDGTDISNGKCTWPLITALELASTEQKAELEENYGQKDEAKVARVKEIYADLKIPEIYTSIQSSGSTDLFKSIEKLPNHPVRKFLKMITKALIHRHF</sequence>
<dbReference type="Pfam" id="PF00348">
    <property type="entry name" value="polyprenyl_synt"/>
    <property type="match status" value="1"/>
</dbReference>
<dbReference type="InterPro" id="IPR000092">
    <property type="entry name" value="Polyprenyl_synt"/>
</dbReference>
<dbReference type="InterPro" id="IPR039702">
    <property type="entry name" value="FPS1-like"/>
</dbReference>
<dbReference type="SFLD" id="SFLDS00005">
    <property type="entry name" value="Isoprenoid_Synthase_Type_I"/>
    <property type="match status" value="1"/>
</dbReference>
<dbReference type="PANTHER" id="PTHR11525:SF0">
    <property type="entry name" value="FARNESYL PYROPHOSPHATE SYNTHASE"/>
    <property type="match status" value="1"/>
</dbReference>
<evidence type="ECO:0000256" key="2">
    <source>
        <dbReference type="ARBA" id="ARBA00022679"/>
    </source>
</evidence>
<dbReference type="GO" id="GO:0004337">
    <property type="term" value="F:(2E,6E)-farnesyl diphosphate synthase activity"/>
    <property type="evidence" value="ECO:0007669"/>
    <property type="project" value="TreeGrafter"/>
</dbReference>
<evidence type="ECO:0000256" key="1">
    <source>
        <dbReference type="ARBA" id="ARBA00001946"/>
    </source>
</evidence>
<keyword evidence="4" id="KW-0460">Magnesium</keyword>
<dbReference type="PROSITE" id="PS00723">
    <property type="entry name" value="POLYPRENYL_SYNTHASE_1"/>
    <property type="match status" value="1"/>
</dbReference>
<protein>
    <recommendedName>
        <fullName evidence="6">Farnesyl pyrophosphate synthase</fullName>
    </recommendedName>
</protein>
<evidence type="ECO:0000313" key="7">
    <source>
        <dbReference type="EMBL" id="CAG7721946.1"/>
    </source>
</evidence>
<dbReference type="InterPro" id="IPR033749">
    <property type="entry name" value="Polyprenyl_synt_CS"/>
</dbReference>